<name>A0A6H5HKE2_9HEMI</name>
<evidence type="ECO:0000313" key="2">
    <source>
        <dbReference type="EMBL" id="CAB0014674.1"/>
    </source>
</evidence>
<keyword evidence="3" id="KW-1185">Reference proteome</keyword>
<protein>
    <recommendedName>
        <fullName evidence="4">Secreted protein</fullName>
    </recommendedName>
</protein>
<feature type="chain" id="PRO_5026036133" description="Secreted protein" evidence="1">
    <location>
        <begin position="19"/>
        <end position="64"/>
    </location>
</feature>
<dbReference type="Proteomes" id="UP000479000">
    <property type="component" value="Unassembled WGS sequence"/>
</dbReference>
<reference evidence="2 3" key="1">
    <citation type="submission" date="2020-02" db="EMBL/GenBank/DDBJ databases">
        <authorList>
            <person name="Ferguson B K."/>
        </authorList>
    </citation>
    <scope>NUCLEOTIDE SEQUENCE [LARGE SCALE GENOMIC DNA]</scope>
</reference>
<accession>A0A6H5HKE2</accession>
<feature type="non-terminal residue" evidence="2">
    <location>
        <position position="64"/>
    </location>
</feature>
<proteinExistence type="predicted"/>
<keyword evidence="1" id="KW-0732">Signal</keyword>
<gene>
    <name evidence="2" type="ORF">NTEN_LOCUS19086</name>
</gene>
<evidence type="ECO:0000313" key="3">
    <source>
        <dbReference type="Proteomes" id="UP000479000"/>
    </source>
</evidence>
<evidence type="ECO:0000256" key="1">
    <source>
        <dbReference type="SAM" id="SignalP"/>
    </source>
</evidence>
<dbReference type="EMBL" id="CADCXU010028178">
    <property type="protein sequence ID" value="CAB0014674.1"/>
    <property type="molecule type" value="Genomic_DNA"/>
</dbReference>
<feature type="signal peptide" evidence="1">
    <location>
        <begin position="1"/>
        <end position="18"/>
    </location>
</feature>
<sequence>MSANLFLFSSLAVSIVLIRRPPDSCRLREQQFFNSSVRFALVCLLPSSSVSPKIETQHSVCSMK</sequence>
<organism evidence="2 3">
    <name type="scientific">Nesidiocoris tenuis</name>
    <dbReference type="NCBI Taxonomy" id="355587"/>
    <lineage>
        <taxon>Eukaryota</taxon>
        <taxon>Metazoa</taxon>
        <taxon>Ecdysozoa</taxon>
        <taxon>Arthropoda</taxon>
        <taxon>Hexapoda</taxon>
        <taxon>Insecta</taxon>
        <taxon>Pterygota</taxon>
        <taxon>Neoptera</taxon>
        <taxon>Paraneoptera</taxon>
        <taxon>Hemiptera</taxon>
        <taxon>Heteroptera</taxon>
        <taxon>Panheteroptera</taxon>
        <taxon>Cimicomorpha</taxon>
        <taxon>Miridae</taxon>
        <taxon>Dicyphina</taxon>
        <taxon>Nesidiocoris</taxon>
    </lineage>
</organism>
<dbReference type="AlphaFoldDB" id="A0A6H5HKE2"/>
<evidence type="ECO:0008006" key="4">
    <source>
        <dbReference type="Google" id="ProtNLM"/>
    </source>
</evidence>